<dbReference type="PANTHER" id="PTHR18895">
    <property type="entry name" value="HEMK METHYLTRANSFERASE"/>
    <property type="match status" value="1"/>
</dbReference>
<dbReference type="Gene3D" id="1.10.8.10">
    <property type="entry name" value="DNA helicase RuvA subunit, C-terminal domain"/>
    <property type="match status" value="1"/>
</dbReference>
<dbReference type="GO" id="GO:0102559">
    <property type="term" value="F:peptide chain release factor N(5)-glutamine methyltransferase activity"/>
    <property type="evidence" value="ECO:0007669"/>
    <property type="project" value="UniProtKB-EC"/>
</dbReference>
<dbReference type="EMBL" id="UOGL01000033">
    <property type="protein sequence ID" value="VAX36113.1"/>
    <property type="molecule type" value="Genomic_DNA"/>
</dbReference>
<dbReference type="Pfam" id="PF17827">
    <property type="entry name" value="PrmC_N"/>
    <property type="match status" value="1"/>
</dbReference>
<dbReference type="GO" id="GO:0003676">
    <property type="term" value="F:nucleic acid binding"/>
    <property type="evidence" value="ECO:0007669"/>
    <property type="project" value="InterPro"/>
</dbReference>
<feature type="domain" description="Methyltransferase small" evidence="6">
    <location>
        <begin position="119"/>
        <end position="222"/>
    </location>
</feature>
<organism evidence="8">
    <name type="scientific">hydrothermal vent metagenome</name>
    <dbReference type="NCBI Taxonomy" id="652676"/>
    <lineage>
        <taxon>unclassified sequences</taxon>
        <taxon>metagenomes</taxon>
        <taxon>ecological metagenomes</taxon>
    </lineage>
</organism>
<dbReference type="InterPro" id="IPR019874">
    <property type="entry name" value="RF_methyltr_PrmC"/>
</dbReference>
<comment type="catalytic activity">
    <reaction evidence="5">
        <text>L-glutaminyl-[peptide chain release factor] + S-adenosyl-L-methionine = N(5)-methyl-L-glutaminyl-[peptide chain release factor] + S-adenosyl-L-homocysteine + H(+)</text>
        <dbReference type="Rhea" id="RHEA:42896"/>
        <dbReference type="Rhea" id="RHEA-COMP:10271"/>
        <dbReference type="Rhea" id="RHEA-COMP:10272"/>
        <dbReference type="ChEBI" id="CHEBI:15378"/>
        <dbReference type="ChEBI" id="CHEBI:30011"/>
        <dbReference type="ChEBI" id="CHEBI:57856"/>
        <dbReference type="ChEBI" id="CHEBI:59789"/>
        <dbReference type="ChEBI" id="CHEBI:61891"/>
        <dbReference type="EC" id="2.1.1.297"/>
    </reaction>
</comment>
<evidence type="ECO:0000313" key="8">
    <source>
        <dbReference type="EMBL" id="VAX36113.1"/>
    </source>
</evidence>
<dbReference type="InterPro" id="IPR029063">
    <property type="entry name" value="SAM-dependent_MTases_sf"/>
</dbReference>
<dbReference type="InterPro" id="IPR002052">
    <property type="entry name" value="DNA_methylase_N6_adenine_CS"/>
</dbReference>
<dbReference type="AlphaFoldDB" id="A0A3B1DH59"/>
<dbReference type="Pfam" id="PF05175">
    <property type="entry name" value="MTS"/>
    <property type="match status" value="1"/>
</dbReference>
<dbReference type="NCBIfam" id="TIGR03534">
    <property type="entry name" value="RF_mod_PrmC"/>
    <property type="match status" value="1"/>
</dbReference>
<evidence type="ECO:0000256" key="3">
    <source>
        <dbReference type="ARBA" id="ARBA00022679"/>
    </source>
</evidence>
<dbReference type="SUPFAM" id="SSF53335">
    <property type="entry name" value="S-adenosyl-L-methionine-dependent methyltransferases"/>
    <property type="match status" value="1"/>
</dbReference>
<proteinExistence type="inferred from homology"/>
<dbReference type="EC" id="2.1.1.297" evidence="1"/>
<evidence type="ECO:0000259" key="6">
    <source>
        <dbReference type="Pfam" id="PF05175"/>
    </source>
</evidence>
<dbReference type="Gene3D" id="3.40.50.150">
    <property type="entry name" value="Vaccinia Virus protein VP39"/>
    <property type="match status" value="1"/>
</dbReference>
<reference evidence="8" key="1">
    <citation type="submission" date="2018-06" db="EMBL/GenBank/DDBJ databases">
        <authorList>
            <person name="Zhirakovskaya E."/>
        </authorList>
    </citation>
    <scope>NUCLEOTIDE SEQUENCE</scope>
</reference>
<dbReference type="GO" id="GO:0032259">
    <property type="term" value="P:methylation"/>
    <property type="evidence" value="ECO:0007669"/>
    <property type="project" value="UniProtKB-KW"/>
</dbReference>
<evidence type="ECO:0000256" key="2">
    <source>
        <dbReference type="ARBA" id="ARBA00022603"/>
    </source>
</evidence>
<dbReference type="InterPro" id="IPR040758">
    <property type="entry name" value="PrmC_N"/>
</dbReference>
<dbReference type="InterPro" id="IPR007848">
    <property type="entry name" value="Small_mtfrase_dom"/>
</dbReference>
<evidence type="ECO:0000259" key="7">
    <source>
        <dbReference type="Pfam" id="PF17827"/>
    </source>
</evidence>
<dbReference type="NCBIfam" id="TIGR00536">
    <property type="entry name" value="hemK_fam"/>
    <property type="match status" value="1"/>
</dbReference>
<gene>
    <name evidence="8" type="ORF">MNBD_PLANCTO02-3300</name>
</gene>
<keyword evidence="2 8" id="KW-0489">Methyltransferase</keyword>
<accession>A0A3B1DH59</accession>
<dbReference type="InterPro" id="IPR004556">
    <property type="entry name" value="HemK-like"/>
</dbReference>
<sequence>MSTESSQNQSVANDVWTVRQILEWTTAHLQKHGSDSARLDAEILLAHARQCQRIDLYTRYNDILSDNDRTAMRELVQRRANAEPVAYLVGHREFFSLEFHVTPHVLIPRPDTETLVIELLELIKPIAHPSVLDLCTGSGCIAIASAVNSPQAKVTATDLSKEALAIAAKNSQQHSMQNSIQFYQGDLFKALPTGSSYDLIVSNPPYVREDEYLTLADDILQHEPRLALVSGADGLDCIRSVINNAPQYLTSGGHLLIEFSPEQATAVASLMKENGAYKNITLIKDLSGKERAIKAITL</sequence>
<evidence type="ECO:0000256" key="4">
    <source>
        <dbReference type="ARBA" id="ARBA00022691"/>
    </source>
</evidence>
<evidence type="ECO:0000256" key="5">
    <source>
        <dbReference type="ARBA" id="ARBA00048391"/>
    </source>
</evidence>
<dbReference type="InterPro" id="IPR050320">
    <property type="entry name" value="N5-glutamine_MTase"/>
</dbReference>
<dbReference type="PROSITE" id="PS00092">
    <property type="entry name" value="N6_MTASE"/>
    <property type="match status" value="1"/>
</dbReference>
<keyword evidence="4" id="KW-0949">S-adenosyl-L-methionine</keyword>
<protein>
    <recommendedName>
        <fullName evidence="1">peptide chain release factor N(5)-glutamine methyltransferase</fullName>
        <ecNumber evidence="1">2.1.1.297</ecNumber>
    </recommendedName>
</protein>
<dbReference type="CDD" id="cd02440">
    <property type="entry name" value="AdoMet_MTases"/>
    <property type="match status" value="1"/>
</dbReference>
<dbReference type="PANTHER" id="PTHR18895:SF74">
    <property type="entry name" value="MTRF1L RELEASE FACTOR GLUTAMINE METHYLTRANSFERASE"/>
    <property type="match status" value="1"/>
</dbReference>
<feature type="domain" description="Release factor glutamine methyltransferase N-terminal" evidence="7">
    <location>
        <begin position="20"/>
        <end position="90"/>
    </location>
</feature>
<name>A0A3B1DH59_9ZZZZ</name>
<dbReference type="HAMAP" id="MF_02126">
    <property type="entry name" value="RF_methyltr_PrmC"/>
    <property type="match status" value="1"/>
</dbReference>
<keyword evidence="3 8" id="KW-0808">Transferase</keyword>
<evidence type="ECO:0000256" key="1">
    <source>
        <dbReference type="ARBA" id="ARBA00012771"/>
    </source>
</evidence>